<comment type="caution">
    <text evidence="2">The sequence shown here is derived from an EMBL/GenBank/DDBJ whole genome shotgun (WGS) entry which is preliminary data.</text>
</comment>
<reference evidence="2 3" key="1">
    <citation type="submission" date="2020-04" db="EMBL/GenBank/DDBJ databases">
        <title>Description of novel Gluconacetobacter.</title>
        <authorList>
            <person name="Sombolestani A."/>
        </authorList>
    </citation>
    <scope>NUCLEOTIDE SEQUENCE [LARGE SCALE GENOMIC DNA]</scope>
    <source>
        <strain evidence="2 3">LMG 27800</strain>
    </source>
</reference>
<feature type="compositionally biased region" description="Pro residues" evidence="1">
    <location>
        <begin position="15"/>
        <end position="28"/>
    </location>
</feature>
<organism evidence="2 3">
    <name type="scientific">Gluconacetobacter takamatsuzukensis</name>
    <dbReference type="NCBI Taxonomy" id="1286190"/>
    <lineage>
        <taxon>Bacteria</taxon>
        <taxon>Pseudomonadati</taxon>
        <taxon>Pseudomonadota</taxon>
        <taxon>Alphaproteobacteria</taxon>
        <taxon>Acetobacterales</taxon>
        <taxon>Acetobacteraceae</taxon>
        <taxon>Gluconacetobacter</taxon>
    </lineage>
</organism>
<evidence type="ECO:0000256" key="1">
    <source>
        <dbReference type="SAM" id="MobiDB-lite"/>
    </source>
</evidence>
<dbReference type="EMBL" id="JABEQK010000003">
    <property type="protein sequence ID" value="MBB2204619.1"/>
    <property type="molecule type" value="Genomic_DNA"/>
</dbReference>
<evidence type="ECO:0008006" key="4">
    <source>
        <dbReference type="Google" id="ProtNLM"/>
    </source>
</evidence>
<feature type="region of interest" description="Disordered" evidence="1">
    <location>
        <begin position="1"/>
        <end position="36"/>
    </location>
</feature>
<dbReference type="RefSeq" id="WP_182948828.1">
    <property type="nucleotide sequence ID" value="NZ_JABEQK010000003.1"/>
</dbReference>
<keyword evidence="3" id="KW-1185">Reference proteome</keyword>
<proteinExistence type="predicted"/>
<dbReference type="Proteomes" id="UP000540556">
    <property type="component" value="Unassembled WGS sequence"/>
</dbReference>
<accession>A0A7W4KCV9</accession>
<evidence type="ECO:0000313" key="2">
    <source>
        <dbReference type="EMBL" id="MBB2204619.1"/>
    </source>
</evidence>
<protein>
    <recommendedName>
        <fullName evidence="4">Histidine kinase</fullName>
    </recommendedName>
</protein>
<gene>
    <name evidence="2" type="ORF">HLH27_06240</name>
</gene>
<name>A0A7W4KCV9_9PROT</name>
<dbReference type="AlphaFoldDB" id="A0A7W4KCV9"/>
<sequence>MQGPDPIPDDDRSDPPPIGAPPAAPPDSVPASGSRSKVLHDVRGLLSPAMLSADRLSLHTDPKVRDLAEQIVRSIEQAAQRLKDLPPG</sequence>
<evidence type="ECO:0000313" key="3">
    <source>
        <dbReference type="Proteomes" id="UP000540556"/>
    </source>
</evidence>